<evidence type="ECO:0000313" key="1">
    <source>
        <dbReference type="EMBL" id="GAA2938388.1"/>
    </source>
</evidence>
<dbReference type="Pfam" id="PF12138">
    <property type="entry name" value="Spherulin4"/>
    <property type="match status" value="1"/>
</dbReference>
<dbReference type="PANTHER" id="PTHR35040">
    <property type="match status" value="1"/>
</dbReference>
<dbReference type="EMBL" id="BAAAUD010000023">
    <property type="protein sequence ID" value="GAA2938388.1"/>
    <property type="molecule type" value="Genomic_DNA"/>
</dbReference>
<dbReference type="PANTHER" id="PTHR35040:SF9">
    <property type="entry name" value="4-LIKE CELL SURFACE PROTEIN, PUTATIVE (AFU_ORTHOLOGUE AFUA_4G14080)-RELATED"/>
    <property type="match status" value="1"/>
</dbReference>
<name>A0ABP6JNI6_9ACTN</name>
<accession>A0ABP6JNI6</accession>
<comment type="caution">
    <text evidence="1">The sequence shown here is derived from an EMBL/GenBank/DDBJ whole genome shotgun (WGS) entry which is preliminary data.</text>
</comment>
<dbReference type="InterPro" id="IPR021986">
    <property type="entry name" value="Spherulin4"/>
</dbReference>
<dbReference type="Proteomes" id="UP001500403">
    <property type="component" value="Unassembled WGS sequence"/>
</dbReference>
<sequence length="236" mass="25055">MKVKPQPQSRPQPVAPAKLLVPMYVHPAVDPGAWRTLVESAPLLYGVVLNIADGPGTAPDPSFAAAARALRAAGVALLGYADTDYGHRPLRAVTADFDRYRDWYATDGFFLDQAASGPGAVRHYRCIARAARSRGGRTVVLNPGVHPAPGYAAVADLLVTFEGDWTAYAEAPTAPPWTAAHPPERFCHLIHGVPSGLCPLAARTAALRRAAVHCAVPGHGPNPWSLLPPVLHREAP</sequence>
<proteinExistence type="predicted"/>
<gene>
    <name evidence="1" type="ORF">GCM10010446_24700</name>
</gene>
<evidence type="ECO:0000313" key="2">
    <source>
        <dbReference type="Proteomes" id="UP001500403"/>
    </source>
</evidence>
<reference evidence="2" key="1">
    <citation type="journal article" date="2019" name="Int. J. Syst. Evol. Microbiol.">
        <title>The Global Catalogue of Microorganisms (GCM) 10K type strain sequencing project: providing services to taxonomists for standard genome sequencing and annotation.</title>
        <authorList>
            <consortium name="The Broad Institute Genomics Platform"/>
            <consortium name="The Broad Institute Genome Sequencing Center for Infectious Disease"/>
            <person name="Wu L."/>
            <person name="Ma J."/>
        </authorList>
    </citation>
    <scope>NUCLEOTIDE SEQUENCE [LARGE SCALE GENOMIC DNA]</scope>
    <source>
        <strain evidence="2">JCM 9088</strain>
    </source>
</reference>
<keyword evidence="2" id="KW-1185">Reference proteome</keyword>
<protein>
    <submittedName>
        <fullName evidence="1">Spherulation-specific family 4 protein</fullName>
    </submittedName>
</protein>
<organism evidence="1 2">
    <name type="scientific">Streptomyces enissocaesilis</name>
    <dbReference type="NCBI Taxonomy" id="332589"/>
    <lineage>
        <taxon>Bacteria</taxon>
        <taxon>Bacillati</taxon>
        <taxon>Actinomycetota</taxon>
        <taxon>Actinomycetes</taxon>
        <taxon>Kitasatosporales</taxon>
        <taxon>Streptomycetaceae</taxon>
        <taxon>Streptomyces</taxon>
        <taxon>Streptomyces rochei group</taxon>
    </lineage>
</organism>